<feature type="modified residue" description="4-aspartylphosphate" evidence="3">
    <location>
        <position position="54"/>
    </location>
</feature>
<keyword evidence="1 3" id="KW-0597">Phosphoprotein</keyword>
<dbReference type="InterPro" id="IPR001789">
    <property type="entry name" value="Sig_transdc_resp-reg_receiver"/>
</dbReference>
<dbReference type="SUPFAM" id="SSF52172">
    <property type="entry name" value="CheY-like"/>
    <property type="match status" value="1"/>
</dbReference>
<dbReference type="PROSITE" id="PS50110">
    <property type="entry name" value="RESPONSE_REGULATORY"/>
    <property type="match status" value="1"/>
</dbReference>
<dbReference type="CDD" id="cd17535">
    <property type="entry name" value="REC_NarL-like"/>
    <property type="match status" value="1"/>
</dbReference>
<dbReference type="InterPro" id="IPR039420">
    <property type="entry name" value="WalR-like"/>
</dbReference>
<reference evidence="6 8" key="1">
    <citation type="submission" date="2014-07" db="EMBL/GenBank/DDBJ databases">
        <title>Genome of Chryseobacterium vrystaatense LMG 22846.</title>
        <authorList>
            <person name="Pipes S.E."/>
            <person name="Stropko S.J."/>
            <person name="Newman J.D."/>
        </authorList>
    </citation>
    <scope>NUCLEOTIDE SEQUENCE [LARGE SCALE GENOMIC DNA]</scope>
    <source>
        <strain evidence="6 8">LMG 22846</strain>
    </source>
</reference>
<evidence type="ECO:0000313" key="8">
    <source>
        <dbReference type="Proteomes" id="UP000028719"/>
    </source>
</evidence>
<evidence type="ECO:0000313" key="7">
    <source>
        <dbReference type="EMBL" id="SHE79566.1"/>
    </source>
</evidence>
<reference evidence="7" key="2">
    <citation type="submission" date="2016-11" db="EMBL/GenBank/DDBJ databases">
        <authorList>
            <person name="Jaros S."/>
            <person name="Januszkiewicz K."/>
            <person name="Wedrychowicz H."/>
        </authorList>
    </citation>
    <scope>NUCLEOTIDE SEQUENCE [LARGE SCALE GENOMIC DNA]</scope>
    <source>
        <strain evidence="7">YR203</strain>
    </source>
</reference>
<dbReference type="GO" id="GO:0006355">
    <property type="term" value="P:regulation of DNA-templated transcription"/>
    <property type="evidence" value="ECO:0007669"/>
    <property type="project" value="InterPro"/>
</dbReference>
<dbReference type="PANTHER" id="PTHR43214:SF43">
    <property type="entry name" value="TWO-COMPONENT RESPONSE REGULATOR"/>
    <property type="match status" value="1"/>
</dbReference>
<dbReference type="InterPro" id="IPR000792">
    <property type="entry name" value="Tscrpt_reg_LuxR_C"/>
</dbReference>
<feature type="domain" description="HTH luxR-type" evidence="4">
    <location>
        <begin position="139"/>
        <end position="204"/>
    </location>
</feature>
<dbReference type="Proteomes" id="UP000028719">
    <property type="component" value="Unassembled WGS sequence"/>
</dbReference>
<proteinExistence type="predicted"/>
<dbReference type="GO" id="GO:0003677">
    <property type="term" value="F:DNA binding"/>
    <property type="evidence" value="ECO:0007669"/>
    <property type="project" value="UniProtKB-KW"/>
</dbReference>
<dbReference type="PROSITE" id="PS50043">
    <property type="entry name" value="HTH_LUXR_2"/>
    <property type="match status" value="1"/>
</dbReference>
<dbReference type="InterPro" id="IPR011006">
    <property type="entry name" value="CheY-like_superfamily"/>
</dbReference>
<dbReference type="Gene3D" id="3.40.50.2300">
    <property type="match status" value="1"/>
</dbReference>
<dbReference type="CDD" id="cd06170">
    <property type="entry name" value="LuxR_C_like"/>
    <property type="match status" value="1"/>
</dbReference>
<dbReference type="PROSITE" id="PS00622">
    <property type="entry name" value="HTH_LUXR_1"/>
    <property type="match status" value="1"/>
</dbReference>
<dbReference type="InterPro" id="IPR016032">
    <property type="entry name" value="Sig_transdc_resp-reg_C-effctor"/>
</dbReference>
<organism evidence="7 9">
    <name type="scientific">Chryseobacterium vrystaatense</name>
    <dbReference type="NCBI Taxonomy" id="307480"/>
    <lineage>
        <taxon>Bacteria</taxon>
        <taxon>Pseudomonadati</taxon>
        <taxon>Bacteroidota</taxon>
        <taxon>Flavobacteriia</taxon>
        <taxon>Flavobacteriales</taxon>
        <taxon>Weeksellaceae</taxon>
        <taxon>Chryseobacterium group</taxon>
        <taxon>Chryseobacterium</taxon>
    </lineage>
</organism>
<dbReference type="AlphaFoldDB" id="A0A1M4WEA5"/>
<feature type="domain" description="Response regulatory" evidence="5">
    <location>
        <begin position="3"/>
        <end position="119"/>
    </location>
</feature>
<reference evidence="9" key="3">
    <citation type="submission" date="2016-11" db="EMBL/GenBank/DDBJ databases">
        <authorList>
            <person name="Varghese N."/>
            <person name="Submissions S."/>
        </authorList>
    </citation>
    <scope>NUCLEOTIDE SEQUENCE [LARGE SCALE GENOMIC DNA]</scope>
    <source>
        <strain evidence="9">YR203</strain>
    </source>
</reference>
<dbReference type="EMBL" id="JPRI01000001">
    <property type="protein sequence ID" value="KFF27784.1"/>
    <property type="molecule type" value="Genomic_DNA"/>
</dbReference>
<dbReference type="Pfam" id="PF00196">
    <property type="entry name" value="GerE"/>
    <property type="match status" value="1"/>
</dbReference>
<sequence length="206" mass="23518">MIKIFAYDDSQERLQSMKILIELSENMKYIGEALNCEHVEAEMEKYQPDIVLMDINMPVVDGIAGLKIIKSKFPHINVLVQTAFDDSEKVFRSISGGASGYILKSDNPRRILQAIEEIYEGGAFMNPAIAKRVLEYFQPTAQQKLLTQKEHEVLKLLSDGLSYKMIADQLEISYSTVNTHIKHIYNKLHVSSLGEAVSWYFKNIKE</sequence>
<accession>A0A1M4WEA5</accession>
<dbReference type="SMART" id="SM00421">
    <property type="entry name" value="HTH_LUXR"/>
    <property type="match status" value="1"/>
</dbReference>
<evidence type="ECO:0000313" key="9">
    <source>
        <dbReference type="Proteomes" id="UP000184108"/>
    </source>
</evidence>
<dbReference type="Pfam" id="PF00072">
    <property type="entry name" value="Response_reg"/>
    <property type="match status" value="1"/>
</dbReference>
<dbReference type="RefSeq" id="WP_034738719.1">
    <property type="nucleotide sequence ID" value="NZ_FQVE01000001.1"/>
</dbReference>
<evidence type="ECO:0000259" key="5">
    <source>
        <dbReference type="PROSITE" id="PS50110"/>
    </source>
</evidence>
<protein>
    <submittedName>
        <fullName evidence="7">DNA-binding response regulator, NarL/FixJ family, contains REC and HTH domains</fullName>
    </submittedName>
    <submittedName>
        <fullName evidence="6">LuxR family transcriptional regulator</fullName>
    </submittedName>
</protein>
<dbReference type="InterPro" id="IPR058245">
    <property type="entry name" value="NreC/VraR/RcsB-like_REC"/>
</dbReference>
<evidence type="ECO:0000313" key="6">
    <source>
        <dbReference type="EMBL" id="KFF27784.1"/>
    </source>
</evidence>
<dbReference type="GO" id="GO:0000160">
    <property type="term" value="P:phosphorelay signal transduction system"/>
    <property type="evidence" value="ECO:0007669"/>
    <property type="project" value="InterPro"/>
</dbReference>
<dbReference type="OrthoDB" id="9797341at2"/>
<evidence type="ECO:0000256" key="1">
    <source>
        <dbReference type="ARBA" id="ARBA00022553"/>
    </source>
</evidence>
<keyword evidence="2 7" id="KW-0238">DNA-binding</keyword>
<evidence type="ECO:0000256" key="2">
    <source>
        <dbReference type="ARBA" id="ARBA00023125"/>
    </source>
</evidence>
<dbReference type="PRINTS" id="PR00038">
    <property type="entry name" value="HTHLUXR"/>
</dbReference>
<gene>
    <name evidence="6" type="ORF">IW16_00760</name>
    <name evidence="7" type="ORF">SAMN02787073_1145</name>
</gene>
<keyword evidence="8" id="KW-1185">Reference proteome</keyword>
<dbReference type="Proteomes" id="UP000184108">
    <property type="component" value="Unassembled WGS sequence"/>
</dbReference>
<dbReference type="SMART" id="SM00448">
    <property type="entry name" value="REC"/>
    <property type="match status" value="1"/>
</dbReference>
<name>A0A1M4WEA5_9FLAO</name>
<dbReference type="EMBL" id="FQVE01000001">
    <property type="protein sequence ID" value="SHE79566.1"/>
    <property type="molecule type" value="Genomic_DNA"/>
</dbReference>
<dbReference type="PANTHER" id="PTHR43214">
    <property type="entry name" value="TWO-COMPONENT RESPONSE REGULATOR"/>
    <property type="match status" value="1"/>
</dbReference>
<evidence type="ECO:0000256" key="3">
    <source>
        <dbReference type="PROSITE-ProRule" id="PRU00169"/>
    </source>
</evidence>
<evidence type="ECO:0000259" key="4">
    <source>
        <dbReference type="PROSITE" id="PS50043"/>
    </source>
</evidence>
<dbReference type="SUPFAM" id="SSF46894">
    <property type="entry name" value="C-terminal effector domain of the bipartite response regulators"/>
    <property type="match status" value="1"/>
</dbReference>